<feature type="transmembrane region" description="Helical" evidence="1">
    <location>
        <begin position="54"/>
        <end position="74"/>
    </location>
</feature>
<dbReference type="AlphaFoldDB" id="K1TRH8"/>
<name>K1TRH8_9ZZZZ</name>
<feature type="transmembrane region" description="Helical" evidence="1">
    <location>
        <begin position="12"/>
        <end position="42"/>
    </location>
</feature>
<accession>K1TRH8</accession>
<reference evidence="2" key="1">
    <citation type="journal article" date="2013" name="Environ. Microbiol.">
        <title>Microbiota from the distal guts of lean and obese adolescents exhibit partial functional redundancy besides clear differences in community structure.</title>
        <authorList>
            <person name="Ferrer M."/>
            <person name="Ruiz A."/>
            <person name="Lanza F."/>
            <person name="Haange S.B."/>
            <person name="Oberbach A."/>
            <person name="Till H."/>
            <person name="Bargiela R."/>
            <person name="Campoy C."/>
            <person name="Segura M.T."/>
            <person name="Richter M."/>
            <person name="von Bergen M."/>
            <person name="Seifert J."/>
            <person name="Suarez A."/>
        </authorList>
    </citation>
    <scope>NUCLEOTIDE SEQUENCE</scope>
</reference>
<proteinExistence type="predicted"/>
<keyword evidence="1" id="KW-0472">Membrane</keyword>
<dbReference type="InterPro" id="IPR037272">
    <property type="entry name" value="SNS_sf"/>
</dbReference>
<organism evidence="2">
    <name type="scientific">human gut metagenome</name>
    <dbReference type="NCBI Taxonomy" id="408170"/>
    <lineage>
        <taxon>unclassified sequences</taxon>
        <taxon>metagenomes</taxon>
        <taxon>organismal metagenomes</taxon>
    </lineage>
</organism>
<protein>
    <submittedName>
        <fullName evidence="2">Na+-dependent transporters of the SNF family</fullName>
    </submittedName>
</protein>
<keyword evidence="1" id="KW-1133">Transmembrane helix</keyword>
<feature type="non-terminal residue" evidence="2">
    <location>
        <position position="75"/>
    </location>
</feature>
<evidence type="ECO:0000256" key="1">
    <source>
        <dbReference type="SAM" id="Phobius"/>
    </source>
</evidence>
<comment type="caution">
    <text evidence="2">The sequence shown here is derived from an EMBL/GenBank/DDBJ whole genome shotgun (WGS) entry which is preliminary data.</text>
</comment>
<dbReference type="SUPFAM" id="SSF161070">
    <property type="entry name" value="SNF-like"/>
    <property type="match status" value="1"/>
</dbReference>
<evidence type="ECO:0000313" key="2">
    <source>
        <dbReference type="EMBL" id="EKC70129.1"/>
    </source>
</evidence>
<gene>
    <name evidence="2" type="ORF">OBE_04048</name>
</gene>
<keyword evidence="1" id="KW-0812">Transmembrane</keyword>
<sequence length="75" mass="8388">MYQKLEKPGCKWGIFGIASLIGNIALMAFYTVVTGWIIYYFIKFLTGQNADFGFTQMITNPTVNVVFLLVTVVVA</sequence>
<dbReference type="EMBL" id="AJWZ01002743">
    <property type="protein sequence ID" value="EKC70129.1"/>
    <property type="molecule type" value="Genomic_DNA"/>
</dbReference>